<sequence>MAMSPASPEMLEVIRNLRTPKIRVGDGRKYKRVKCFLLATLQHGKYTCECIVEDMSVGGCRVNNTDGLLAVGEMVVIDIPEQKMSLNGMVMWVRGKAAGLRFNLTGR</sequence>
<evidence type="ECO:0000259" key="1">
    <source>
        <dbReference type="Pfam" id="PF07238"/>
    </source>
</evidence>
<gene>
    <name evidence="2" type="ORF">KL86PLE_130267</name>
</gene>
<dbReference type="RefSeq" id="WP_100078996.1">
    <property type="nucleotide sequence ID" value="NZ_LT608334.1"/>
</dbReference>
<protein>
    <recommendedName>
        <fullName evidence="1">PilZ domain-containing protein</fullName>
    </recommendedName>
</protein>
<dbReference type="EMBL" id="FMJD01000005">
    <property type="protein sequence ID" value="SCM74571.1"/>
    <property type="molecule type" value="Genomic_DNA"/>
</dbReference>
<dbReference type="SUPFAM" id="SSF141371">
    <property type="entry name" value="PilZ domain-like"/>
    <property type="match status" value="1"/>
</dbReference>
<evidence type="ECO:0000313" key="2">
    <source>
        <dbReference type="EMBL" id="SCM74571.1"/>
    </source>
</evidence>
<proteinExistence type="predicted"/>
<name>A0A212LAH6_9HYPH</name>
<dbReference type="Gene3D" id="2.40.10.220">
    <property type="entry name" value="predicted glycosyltransferase like domains"/>
    <property type="match status" value="1"/>
</dbReference>
<accession>A0A212LAH6</accession>
<dbReference type="GO" id="GO:0035438">
    <property type="term" value="F:cyclic-di-GMP binding"/>
    <property type="evidence" value="ECO:0007669"/>
    <property type="project" value="InterPro"/>
</dbReference>
<feature type="domain" description="PilZ" evidence="1">
    <location>
        <begin position="28"/>
        <end position="103"/>
    </location>
</feature>
<reference evidence="2" key="1">
    <citation type="submission" date="2016-08" db="EMBL/GenBank/DDBJ databases">
        <authorList>
            <person name="Seilhamer J.J."/>
        </authorList>
    </citation>
    <scope>NUCLEOTIDE SEQUENCE</scope>
    <source>
        <strain evidence="2">86</strain>
    </source>
</reference>
<organism evidence="2">
    <name type="scientific">uncultured Pleomorphomonas sp</name>
    <dbReference type="NCBI Taxonomy" id="442121"/>
    <lineage>
        <taxon>Bacteria</taxon>
        <taxon>Pseudomonadati</taxon>
        <taxon>Pseudomonadota</taxon>
        <taxon>Alphaproteobacteria</taxon>
        <taxon>Hyphomicrobiales</taxon>
        <taxon>Pleomorphomonadaceae</taxon>
        <taxon>Pleomorphomonas</taxon>
        <taxon>environmental samples</taxon>
    </lineage>
</organism>
<dbReference type="InterPro" id="IPR009875">
    <property type="entry name" value="PilZ_domain"/>
</dbReference>
<dbReference type="Pfam" id="PF07238">
    <property type="entry name" value="PilZ"/>
    <property type="match status" value="1"/>
</dbReference>
<dbReference type="AlphaFoldDB" id="A0A212LAH6"/>